<feature type="transmembrane region" description="Helical" evidence="1">
    <location>
        <begin position="6"/>
        <end position="24"/>
    </location>
</feature>
<evidence type="ECO:0000313" key="3">
    <source>
        <dbReference type="EMBL" id="GBM06891.1"/>
    </source>
</evidence>
<proteinExistence type="predicted"/>
<dbReference type="PROSITE" id="PS51257">
    <property type="entry name" value="PROKAR_LIPOPROTEIN"/>
    <property type="match status" value="1"/>
</dbReference>
<feature type="chain" id="PRO_5021500887" evidence="2">
    <location>
        <begin position="20"/>
        <end position="104"/>
    </location>
</feature>
<reference evidence="3 4" key="1">
    <citation type="journal article" date="2019" name="Sci. Rep.">
        <title>Orb-weaving spider Araneus ventricosus genome elucidates the spidroin gene catalogue.</title>
        <authorList>
            <person name="Kono N."/>
            <person name="Nakamura H."/>
            <person name="Ohtoshi R."/>
            <person name="Moran D.A.P."/>
            <person name="Shinohara A."/>
            <person name="Yoshida Y."/>
            <person name="Fujiwara M."/>
            <person name="Mori M."/>
            <person name="Tomita M."/>
            <person name="Arakawa K."/>
        </authorList>
    </citation>
    <scope>NUCLEOTIDE SEQUENCE [LARGE SCALE GENOMIC DNA]</scope>
</reference>
<evidence type="ECO:0000256" key="2">
    <source>
        <dbReference type="SAM" id="SignalP"/>
    </source>
</evidence>
<dbReference type="AlphaFoldDB" id="A0A4Y2CR02"/>
<gene>
    <name evidence="3" type="ORF">AVEN_11119_1</name>
</gene>
<comment type="caution">
    <text evidence="3">The sequence shown here is derived from an EMBL/GenBank/DDBJ whole genome shotgun (WGS) entry which is preliminary data.</text>
</comment>
<feature type="signal peptide" evidence="2">
    <location>
        <begin position="1"/>
        <end position="19"/>
    </location>
</feature>
<keyword evidence="1" id="KW-0812">Transmembrane</keyword>
<dbReference type="Proteomes" id="UP000499080">
    <property type="component" value="Unassembled WGS sequence"/>
</dbReference>
<evidence type="ECO:0000313" key="4">
    <source>
        <dbReference type="Proteomes" id="UP000499080"/>
    </source>
</evidence>
<organism evidence="3 4">
    <name type="scientific">Araneus ventricosus</name>
    <name type="common">Orbweaver spider</name>
    <name type="synonym">Epeira ventricosa</name>
    <dbReference type="NCBI Taxonomy" id="182803"/>
    <lineage>
        <taxon>Eukaryota</taxon>
        <taxon>Metazoa</taxon>
        <taxon>Ecdysozoa</taxon>
        <taxon>Arthropoda</taxon>
        <taxon>Chelicerata</taxon>
        <taxon>Arachnida</taxon>
        <taxon>Araneae</taxon>
        <taxon>Araneomorphae</taxon>
        <taxon>Entelegynae</taxon>
        <taxon>Araneoidea</taxon>
        <taxon>Araneidae</taxon>
        <taxon>Araneus</taxon>
    </lineage>
</organism>
<accession>A0A4Y2CR02</accession>
<evidence type="ECO:0000256" key="1">
    <source>
        <dbReference type="SAM" id="Phobius"/>
    </source>
</evidence>
<sequence>MRSCRIIKWVLAFPVGTILMGCVAPSSESTFLLREGLGRGRLWQLGLRPQYSTVVQGPWMLRQDRGNTVYDYYIQGGHKKLTLYMNLLRPIRTTNRNEIPDIVI</sequence>
<protein>
    <submittedName>
        <fullName evidence="3">Uncharacterized protein</fullName>
    </submittedName>
</protein>
<keyword evidence="1" id="KW-1133">Transmembrane helix</keyword>
<keyword evidence="4" id="KW-1185">Reference proteome</keyword>
<name>A0A4Y2CR02_ARAVE</name>
<keyword evidence="1" id="KW-0472">Membrane</keyword>
<keyword evidence="2" id="KW-0732">Signal</keyword>
<dbReference type="EMBL" id="BGPR01164169">
    <property type="protein sequence ID" value="GBM06891.1"/>
    <property type="molecule type" value="Genomic_DNA"/>
</dbReference>